<protein>
    <submittedName>
        <fullName evidence="2">DUF6585 family protein</fullName>
    </submittedName>
</protein>
<accession>A0ABW2FS32</accession>
<dbReference type="RefSeq" id="WP_345706876.1">
    <property type="nucleotide sequence ID" value="NZ_BAABKV010000001.1"/>
</dbReference>
<dbReference type="Pfam" id="PF20226">
    <property type="entry name" value="DUF6585"/>
    <property type="match status" value="1"/>
</dbReference>
<comment type="caution">
    <text evidence="2">The sequence shown here is derived from an EMBL/GenBank/DDBJ whole genome shotgun (WGS) entry which is preliminary data.</text>
</comment>
<keyword evidence="1" id="KW-0812">Transmembrane</keyword>
<gene>
    <name evidence="2" type="ORF">ACFQMG_04630</name>
</gene>
<name>A0ABW2FS32_9ACTN</name>
<reference evidence="3" key="1">
    <citation type="journal article" date="2019" name="Int. J. Syst. Evol. Microbiol.">
        <title>The Global Catalogue of Microorganisms (GCM) 10K type strain sequencing project: providing services to taxonomists for standard genome sequencing and annotation.</title>
        <authorList>
            <consortium name="The Broad Institute Genomics Platform"/>
            <consortium name="The Broad Institute Genome Sequencing Center for Infectious Disease"/>
            <person name="Wu L."/>
            <person name="Ma J."/>
        </authorList>
    </citation>
    <scope>NUCLEOTIDE SEQUENCE [LARGE SCALE GENOMIC DNA]</scope>
    <source>
        <strain evidence="3">CGMCC 1.12859</strain>
    </source>
</reference>
<keyword evidence="1" id="KW-0472">Membrane</keyword>
<dbReference type="Proteomes" id="UP001596435">
    <property type="component" value="Unassembled WGS sequence"/>
</dbReference>
<keyword evidence="1" id="KW-1133">Transmembrane helix</keyword>
<evidence type="ECO:0000256" key="1">
    <source>
        <dbReference type="SAM" id="Phobius"/>
    </source>
</evidence>
<keyword evidence="3" id="KW-1185">Reference proteome</keyword>
<sequence length="251" mass="27683">MTAPASAQAPAPQQLSPAVVSLSMAEGLGRHWETFLPKRHGFWRMTGLIVFTLLGLACFVLPGLFFIWILAKSPNLSAKQAAKRIHVFEFGLIVADGTGPVGAFRWDSMAALQQITERYVNGIPVGTNYLYTLYKQDGSTIELTDFYADPERWGQAIQQEITRAQLPGAMATLQQGGTVRFGDLAVTSGGIATPKRGALAWHEIRRVEVKNGTLFLDRAGKMLPWSNTPVAKIPNFFLFLAVVDQIRRHSR</sequence>
<proteinExistence type="predicted"/>
<feature type="transmembrane region" description="Helical" evidence="1">
    <location>
        <begin position="48"/>
        <end position="71"/>
    </location>
</feature>
<dbReference type="EMBL" id="JBHTAJ010000006">
    <property type="protein sequence ID" value="MFC7178847.1"/>
    <property type="molecule type" value="Genomic_DNA"/>
</dbReference>
<evidence type="ECO:0000313" key="2">
    <source>
        <dbReference type="EMBL" id="MFC7178847.1"/>
    </source>
</evidence>
<organism evidence="2 3">
    <name type="scientific">Kitasatospora paranensis</name>
    <dbReference type="NCBI Taxonomy" id="258053"/>
    <lineage>
        <taxon>Bacteria</taxon>
        <taxon>Bacillati</taxon>
        <taxon>Actinomycetota</taxon>
        <taxon>Actinomycetes</taxon>
        <taxon>Kitasatosporales</taxon>
        <taxon>Streptomycetaceae</taxon>
        <taxon>Kitasatospora</taxon>
    </lineage>
</organism>
<dbReference type="InterPro" id="IPR046492">
    <property type="entry name" value="DUF6585"/>
</dbReference>
<evidence type="ECO:0000313" key="3">
    <source>
        <dbReference type="Proteomes" id="UP001596435"/>
    </source>
</evidence>